<evidence type="ECO:0000313" key="1">
    <source>
        <dbReference type="EMBL" id="KAG2396944.1"/>
    </source>
</evidence>
<dbReference type="EMBL" id="JABFOF010000005">
    <property type="protein sequence ID" value="KAG2396944.1"/>
    <property type="molecule type" value="Genomic_DNA"/>
</dbReference>
<proteinExistence type="predicted"/>
<accession>A0A8T0KBE5</accession>
<organism evidence="1 2">
    <name type="scientific">Phaseolus angularis</name>
    <name type="common">Azuki bean</name>
    <name type="synonym">Vigna angularis</name>
    <dbReference type="NCBI Taxonomy" id="3914"/>
    <lineage>
        <taxon>Eukaryota</taxon>
        <taxon>Viridiplantae</taxon>
        <taxon>Streptophyta</taxon>
        <taxon>Embryophyta</taxon>
        <taxon>Tracheophyta</taxon>
        <taxon>Spermatophyta</taxon>
        <taxon>Magnoliopsida</taxon>
        <taxon>eudicotyledons</taxon>
        <taxon>Gunneridae</taxon>
        <taxon>Pentapetalae</taxon>
        <taxon>rosids</taxon>
        <taxon>fabids</taxon>
        <taxon>Fabales</taxon>
        <taxon>Fabaceae</taxon>
        <taxon>Papilionoideae</taxon>
        <taxon>50 kb inversion clade</taxon>
        <taxon>NPAAA clade</taxon>
        <taxon>indigoferoid/millettioid clade</taxon>
        <taxon>Phaseoleae</taxon>
        <taxon>Vigna</taxon>
    </lineage>
</organism>
<protein>
    <submittedName>
        <fullName evidence="1">Uncharacterized protein</fullName>
    </submittedName>
</protein>
<name>A0A8T0KBE5_PHAAN</name>
<reference evidence="1 2" key="1">
    <citation type="submission" date="2020-05" db="EMBL/GenBank/DDBJ databases">
        <title>Vigna angularis (adzuki bean) Var. LongXiaoDou No. 4 denovo assembly.</title>
        <authorList>
            <person name="Xiang H."/>
        </authorList>
    </citation>
    <scope>NUCLEOTIDE SEQUENCE [LARGE SCALE GENOMIC DNA]</scope>
    <source>
        <tissue evidence="1">Leaf</tissue>
    </source>
</reference>
<gene>
    <name evidence="1" type="ORF">HKW66_Vig0232210</name>
</gene>
<sequence>MMDLVIACTMMVQLCCRSGTVVDTTLMMQIARRSLTLCVDGGEILWRFDLLLGSSVARGEGFTWGVGVVDDLFRSTYLMMVRTISGGVTTRQVDLVRGYLESMCGGVQRRMVFLGFIRYGI</sequence>
<dbReference type="Proteomes" id="UP000743370">
    <property type="component" value="Unassembled WGS sequence"/>
</dbReference>
<evidence type="ECO:0000313" key="2">
    <source>
        <dbReference type="Proteomes" id="UP000743370"/>
    </source>
</evidence>
<dbReference type="AlphaFoldDB" id="A0A8T0KBE5"/>
<comment type="caution">
    <text evidence="1">The sequence shown here is derived from an EMBL/GenBank/DDBJ whole genome shotgun (WGS) entry which is preliminary data.</text>
</comment>